<dbReference type="InterPro" id="IPR038601">
    <property type="entry name" value="MttB-like_sf"/>
</dbReference>
<gene>
    <name evidence="4" type="ORF">DCMF_17810</name>
</gene>
<keyword evidence="3" id="KW-0808">Transferase</keyword>
<accession>A0A3G1KV65</accession>
<dbReference type="Pfam" id="PF06253">
    <property type="entry name" value="MTTB"/>
    <property type="match status" value="1"/>
</dbReference>
<dbReference type="GO" id="GO:0032259">
    <property type="term" value="P:methylation"/>
    <property type="evidence" value="ECO:0007669"/>
    <property type="project" value="UniProtKB-KW"/>
</dbReference>
<proteinExistence type="inferred from homology"/>
<reference evidence="4 5" key="1">
    <citation type="submission" date="2016-10" db="EMBL/GenBank/DDBJ databases">
        <title>Complete Genome Sequence of Peptococcaceae strain DCMF.</title>
        <authorList>
            <person name="Edwards R.J."/>
            <person name="Holland S.I."/>
            <person name="Deshpande N.P."/>
            <person name="Wong Y.K."/>
            <person name="Ertan H."/>
            <person name="Manefield M."/>
            <person name="Russell T.L."/>
            <person name="Lee M.J."/>
        </authorList>
    </citation>
    <scope>NUCLEOTIDE SEQUENCE [LARGE SCALE GENOMIC DNA]</scope>
    <source>
        <strain evidence="4 5">DCMF</strain>
    </source>
</reference>
<evidence type="ECO:0000313" key="4">
    <source>
        <dbReference type="EMBL" id="ATW26368.1"/>
    </source>
</evidence>
<keyword evidence="5" id="KW-1185">Reference proteome</keyword>
<dbReference type="InterPro" id="IPR010426">
    <property type="entry name" value="MTTB_MeTrfase"/>
</dbReference>
<dbReference type="EMBL" id="CP017634">
    <property type="protein sequence ID" value="ATW26368.1"/>
    <property type="molecule type" value="Genomic_DNA"/>
</dbReference>
<sequence>MKKFSFESQPALRLLTNEQIVSLHERALRILHNTGVKFDSAEALHILEEQGAIVDHEGKIAKFPAPMVLNALNQVPGSFDLYQRDGALAVELGGNQSYFDPGSAVLKFMESDGKTVRPTVAKDLVQLSLLGDALENIDLLSTALVMHDVPVEIGDVYRFYLILKNAGKATIGGAFSVEGIKRIRDVLAAAVGGYEELRARPRIVADICSSAPLKWTHISCQNVIDCARWGLPIEFISVPMPGACSPATLAGSVLVHTVEVLSGIVLAQCVSPGAKVVYGGAPMHFDMRYSTTSLSALEATMISVCYAQMGKYYGLPTHTYACLSDAKEIDAQAGLETGMSGMLALLGGINVISGPGVLDFCTIISMEKLMIDNDICGMVKRLGKGVAFTEETVAEELISSLGPGGDFLSTEHTFHWFKKEPYLPSAVIERSNRDVWEAMGAKTTLVRARERVEEMLKKGTPNLLAPEKAGEVDRVMKEIMKELKIPQLPFGPQ</sequence>
<dbReference type="KEGG" id="fwa:DCMF_17810"/>
<dbReference type="GO" id="GO:0008168">
    <property type="term" value="F:methyltransferase activity"/>
    <property type="evidence" value="ECO:0007669"/>
    <property type="project" value="UniProtKB-KW"/>
</dbReference>
<dbReference type="Gene3D" id="3.20.20.480">
    <property type="entry name" value="Trimethylamine methyltransferase-like"/>
    <property type="match status" value="1"/>
</dbReference>
<dbReference type="AlphaFoldDB" id="A0A3G1KV65"/>
<evidence type="ECO:0000256" key="2">
    <source>
        <dbReference type="ARBA" id="ARBA00022603"/>
    </source>
</evidence>
<organism evidence="4 5">
    <name type="scientific">Formimonas warabiya</name>
    <dbReference type="NCBI Taxonomy" id="1761012"/>
    <lineage>
        <taxon>Bacteria</taxon>
        <taxon>Bacillati</taxon>
        <taxon>Bacillota</taxon>
        <taxon>Clostridia</taxon>
        <taxon>Eubacteriales</taxon>
        <taxon>Peptococcaceae</taxon>
        <taxon>Candidatus Formimonas</taxon>
    </lineage>
</organism>
<dbReference type="GO" id="GO:0015948">
    <property type="term" value="P:methanogenesis"/>
    <property type="evidence" value="ECO:0007669"/>
    <property type="project" value="InterPro"/>
</dbReference>
<evidence type="ECO:0000256" key="3">
    <source>
        <dbReference type="ARBA" id="ARBA00022679"/>
    </source>
</evidence>
<dbReference type="Proteomes" id="UP000323521">
    <property type="component" value="Chromosome"/>
</dbReference>
<protein>
    <recommendedName>
        <fullName evidence="6">Trimethylamine methyltransferase</fullName>
    </recommendedName>
</protein>
<evidence type="ECO:0000313" key="5">
    <source>
        <dbReference type="Proteomes" id="UP000323521"/>
    </source>
</evidence>
<evidence type="ECO:0008006" key="6">
    <source>
        <dbReference type="Google" id="ProtNLM"/>
    </source>
</evidence>
<name>A0A3G1KV65_FORW1</name>
<keyword evidence="2" id="KW-0489">Methyltransferase</keyword>
<evidence type="ECO:0000256" key="1">
    <source>
        <dbReference type="ARBA" id="ARBA00007137"/>
    </source>
</evidence>
<dbReference type="RefSeq" id="WP_214658710.1">
    <property type="nucleotide sequence ID" value="NZ_CP017634.1"/>
</dbReference>
<comment type="similarity">
    <text evidence="1">Belongs to the trimethylamine methyltransferase family.</text>
</comment>